<dbReference type="AlphaFoldDB" id="A0A0P4WD52"/>
<dbReference type="InterPro" id="IPR036188">
    <property type="entry name" value="FAD/NAD-bd_sf"/>
</dbReference>
<feature type="domain" description="FAD dependent oxidoreductase" evidence="1">
    <location>
        <begin position="138"/>
        <end position="174"/>
    </location>
</feature>
<sequence>MLPTSISSCGVLGRLKTNVSKLYMLWSSQQVANSRRGLSLSCQTYESKKDDEDLGTEKEKVEQKFRKYEYSNPYERAFGILKDDVASFYKKRKKFFEDIITRAQSNAEAKAKPAPKNIYGFEPSGADVGENVWPSFCDVLVVGGGAMGSSVAYHLKEKARGGLNVVVVEEDPGVSYVFSLFCFITVSFTAQTYGLEHITFYQGICILILIQQRSRGMLFYV</sequence>
<dbReference type="SUPFAM" id="SSF51905">
    <property type="entry name" value="FAD/NAD(P)-binding domain"/>
    <property type="match status" value="1"/>
</dbReference>
<protein>
    <recommendedName>
        <fullName evidence="1">FAD dependent oxidoreductase domain-containing protein</fullName>
    </recommendedName>
</protein>
<proteinExistence type="predicted"/>
<dbReference type="Gene3D" id="3.50.50.60">
    <property type="entry name" value="FAD/NAD(P)-binding domain"/>
    <property type="match status" value="1"/>
</dbReference>
<dbReference type="Pfam" id="PF01266">
    <property type="entry name" value="DAO"/>
    <property type="match status" value="1"/>
</dbReference>
<dbReference type="InterPro" id="IPR006076">
    <property type="entry name" value="FAD-dep_OxRdtase"/>
</dbReference>
<evidence type="ECO:0000259" key="1">
    <source>
        <dbReference type="Pfam" id="PF01266"/>
    </source>
</evidence>
<evidence type="ECO:0000313" key="2">
    <source>
        <dbReference type="EMBL" id="JAI62305.1"/>
    </source>
</evidence>
<dbReference type="EMBL" id="GDRN01080007">
    <property type="protein sequence ID" value="JAI62305.1"/>
    <property type="molecule type" value="Transcribed_RNA"/>
</dbReference>
<organism evidence="2">
    <name type="scientific">Scylla olivacea</name>
    <name type="common">Orange mud crab</name>
    <name type="synonym">Cancer olivacea</name>
    <dbReference type="NCBI Taxonomy" id="85551"/>
    <lineage>
        <taxon>Eukaryota</taxon>
        <taxon>Metazoa</taxon>
        <taxon>Ecdysozoa</taxon>
        <taxon>Arthropoda</taxon>
        <taxon>Crustacea</taxon>
        <taxon>Multicrustacea</taxon>
        <taxon>Malacostraca</taxon>
        <taxon>Eumalacostraca</taxon>
        <taxon>Eucarida</taxon>
        <taxon>Decapoda</taxon>
        <taxon>Pleocyemata</taxon>
        <taxon>Brachyura</taxon>
        <taxon>Eubrachyura</taxon>
        <taxon>Portunoidea</taxon>
        <taxon>Portunidae</taxon>
        <taxon>Portuninae</taxon>
        <taxon>Scylla</taxon>
    </lineage>
</organism>
<accession>A0A0P4WD52</accession>
<reference evidence="2" key="1">
    <citation type="submission" date="2015-09" db="EMBL/GenBank/DDBJ databases">
        <title>Scylla olivacea transcriptome.</title>
        <authorList>
            <person name="Ikhwanuddin M."/>
        </authorList>
    </citation>
    <scope>NUCLEOTIDE SEQUENCE</scope>
</reference>
<name>A0A0P4WD52_SCYOL</name>